<dbReference type="InParanoid" id="A0A2J6SLQ3"/>
<dbReference type="GeneID" id="36586787"/>
<reference evidence="2 3" key="1">
    <citation type="submission" date="2016-04" db="EMBL/GenBank/DDBJ databases">
        <title>A degradative enzymes factory behind the ericoid mycorrhizal symbiosis.</title>
        <authorList>
            <consortium name="DOE Joint Genome Institute"/>
            <person name="Martino E."/>
            <person name="Morin E."/>
            <person name="Grelet G."/>
            <person name="Kuo A."/>
            <person name="Kohler A."/>
            <person name="Daghino S."/>
            <person name="Barry K."/>
            <person name="Choi C."/>
            <person name="Cichocki N."/>
            <person name="Clum A."/>
            <person name="Copeland A."/>
            <person name="Hainaut M."/>
            <person name="Haridas S."/>
            <person name="Labutti K."/>
            <person name="Lindquist E."/>
            <person name="Lipzen A."/>
            <person name="Khouja H.-R."/>
            <person name="Murat C."/>
            <person name="Ohm R."/>
            <person name="Olson A."/>
            <person name="Spatafora J."/>
            <person name="Veneault-Fourrey C."/>
            <person name="Henrissat B."/>
            <person name="Grigoriev I."/>
            <person name="Martin F."/>
            <person name="Perotto S."/>
        </authorList>
    </citation>
    <scope>NUCLEOTIDE SEQUENCE [LARGE SCALE GENOMIC DNA]</scope>
    <source>
        <strain evidence="2 3">E</strain>
    </source>
</reference>
<dbReference type="EMBL" id="KZ613912">
    <property type="protein sequence ID" value="PMD51650.1"/>
    <property type="molecule type" value="Genomic_DNA"/>
</dbReference>
<protein>
    <recommendedName>
        <fullName evidence="1">N-acetyltransferase domain-containing protein</fullName>
    </recommendedName>
</protein>
<gene>
    <name evidence="2" type="ORF">K444DRAFT_602052</name>
</gene>
<dbReference type="STRING" id="1095630.A0A2J6SLQ3"/>
<dbReference type="Pfam" id="PF00583">
    <property type="entry name" value="Acetyltransf_1"/>
    <property type="match status" value="1"/>
</dbReference>
<dbReference type="OrthoDB" id="2326446at2759"/>
<dbReference type="InterPro" id="IPR000182">
    <property type="entry name" value="GNAT_dom"/>
</dbReference>
<evidence type="ECO:0000259" key="1">
    <source>
        <dbReference type="Pfam" id="PF00583"/>
    </source>
</evidence>
<dbReference type="SUPFAM" id="SSF55729">
    <property type="entry name" value="Acyl-CoA N-acyltransferases (Nat)"/>
    <property type="match status" value="1"/>
</dbReference>
<keyword evidence="3" id="KW-1185">Reference proteome</keyword>
<evidence type="ECO:0000313" key="3">
    <source>
        <dbReference type="Proteomes" id="UP000235371"/>
    </source>
</evidence>
<dbReference type="CDD" id="cd04301">
    <property type="entry name" value="NAT_SF"/>
    <property type="match status" value="1"/>
</dbReference>
<sequence length="251" mass="28148">MSSDIPSPPTNSLKSPPQIRLIPWDPTSPAHIERLVQQRHACGWDWEYIETWKEKQSSGLFNLQWLVLDASDPLNDAKLLSHTSKYPEEATPIVDSALSYGGKPRSIPEPQKSFTPIGHICLGSVSLTSVNPDYLSPDFAETGWFWISNFYVSRALQGSGLGRAAMDAVEGMAISEPLNARVLALNAICKVDGEREEKYGALGLVIPPFSNQEWYERRGYKVYKDVEKAFSKVDSVGRVWYWNAVCLKKEI</sequence>
<dbReference type="Proteomes" id="UP000235371">
    <property type="component" value="Unassembled WGS sequence"/>
</dbReference>
<dbReference type="Gene3D" id="3.40.630.30">
    <property type="match status" value="1"/>
</dbReference>
<organism evidence="2 3">
    <name type="scientific">Hyaloscypha bicolor E</name>
    <dbReference type="NCBI Taxonomy" id="1095630"/>
    <lineage>
        <taxon>Eukaryota</taxon>
        <taxon>Fungi</taxon>
        <taxon>Dikarya</taxon>
        <taxon>Ascomycota</taxon>
        <taxon>Pezizomycotina</taxon>
        <taxon>Leotiomycetes</taxon>
        <taxon>Helotiales</taxon>
        <taxon>Hyaloscyphaceae</taxon>
        <taxon>Hyaloscypha</taxon>
        <taxon>Hyaloscypha bicolor</taxon>
    </lineage>
</organism>
<dbReference type="GO" id="GO:0016747">
    <property type="term" value="F:acyltransferase activity, transferring groups other than amino-acyl groups"/>
    <property type="evidence" value="ECO:0007669"/>
    <property type="project" value="InterPro"/>
</dbReference>
<accession>A0A2J6SLQ3</accession>
<dbReference type="InterPro" id="IPR016181">
    <property type="entry name" value="Acyl_CoA_acyltransferase"/>
</dbReference>
<dbReference type="AlphaFoldDB" id="A0A2J6SLQ3"/>
<evidence type="ECO:0000313" key="2">
    <source>
        <dbReference type="EMBL" id="PMD51650.1"/>
    </source>
</evidence>
<proteinExistence type="predicted"/>
<dbReference type="RefSeq" id="XP_024728554.1">
    <property type="nucleotide sequence ID" value="XM_024878710.1"/>
</dbReference>
<feature type="domain" description="N-acetyltransferase" evidence="1">
    <location>
        <begin position="122"/>
        <end position="185"/>
    </location>
</feature>
<name>A0A2J6SLQ3_9HELO</name>